<accession>A0AAW1J683</accession>
<comment type="caution">
    <text evidence="3">The sequence shown here is derived from an EMBL/GenBank/DDBJ whole genome shotgun (WGS) entry which is preliminary data.</text>
</comment>
<dbReference type="Proteomes" id="UP001443914">
    <property type="component" value="Unassembled WGS sequence"/>
</dbReference>
<dbReference type="Gene3D" id="3.90.1320.10">
    <property type="entry name" value="Outer-capsid protein sigma 3, large lobe"/>
    <property type="match status" value="1"/>
</dbReference>
<reference evidence="3" key="1">
    <citation type="submission" date="2024-03" db="EMBL/GenBank/DDBJ databases">
        <title>WGS assembly of Saponaria officinalis var. Norfolk2.</title>
        <authorList>
            <person name="Jenkins J."/>
            <person name="Shu S."/>
            <person name="Grimwood J."/>
            <person name="Barry K."/>
            <person name="Goodstein D."/>
            <person name="Schmutz J."/>
            <person name="Leebens-Mack J."/>
            <person name="Osbourn A."/>
        </authorList>
    </citation>
    <scope>NUCLEOTIDE SEQUENCE [LARGE SCALE GENOMIC DNA]</scope>
    <source>
        <strain evidence="3">JIC</strain>
    </source>
</reference>
<gene>
    <name evidence="3" type="ORF">RND81_08G117200</name>
</gene>
<dbReference type="EMBL" id="JBDFQZ010000008">
    <property type="protein sequence ID" value="KAK9698609.1"/>
    <property type="molecule type" value="Genomic_DNA"/>
</dbReference>
<dbReference type="PANTHER" id="PTHR31589">
    <property type="entry name" value="PROTEIN, PUTATIVE (DUF239)-RELATED-RELATED"/>
    <property type="match status" value="1"/>
</dbReference>
<sequence length="388" mass="43340">MTLAKQISSCLVAIIFIFNNINGSNSRATPSNPQKQFNASQNVTTIKTKYGDIYDCVDFYEQPAFKHPQLKNHKFYPEMRPNFIPNITSTMKINFETSKLHVFEDGGCPSGTVPIRRLSEEDRSRAAYFSEAKTNVIRKSTNEQLGPPGTHYAIVQTKSGPNPPNYYGVGADLSVWNPRVKQNQYSASQLTIQNGLDSLQVGWMVNPTMYKDDRTHIFIHTNAGGLHCYNTYCPGFVIVRSDIPPDSVIEGYTERGKVARLIKFFIYREITSENWWLLATEDQTPIGFWPNNIFTTLNKYGTYISCGGETYSPLDQPGGLPPMGSGAYPVNIPEQDAFAAHFETADDKLKVINVDGTEKFMDTKKYIVHDLGIMGAAGHALYFGGYGG</sequence>
<feature type="chain" id="PRO_5043901005" description="Neprosin PEP catalytic domain-containing protein" evidence="1">
    <location>
        <begin position="24"/>
        <end position="388"/>
    </location>
</feature>
<dbReference type="InterPro" id="IPR004314">
    <property type="entry name" value="Neprosin"/>
</dbReference>
<proteinExistence type="predicted"/>
<dbReference type="AlphaFoldDB" id="A0AAW1J683"/>
<dbReference type="InterPro" id="IPR053168">
    <property type="entry name" value="Glutamic_endopeptidase"/>
</dbReference>
<dbReference type="Pfam" id="PF03080">
    <property type="entry name" value="Neprosin"/>
    <property type="match status" value="1"/>
</dbReference>
<keyword evidence="1" id="KW-0732">Signal</keyword>
<evidence type="ECO:0000259" key="2">
    <source>
        <dbReference type="PROSITE" id="PS52045"/>
    </source>
</evidence>
<dbReference type="PROSITE" id="PS52045">
    <property type="entry name" value="NEPROSIN_PEP_CD"/>
    <property type="match status" value="1"/>
</dbReference>
<name>A0AAW1J683_SAPOF</name>
<feature type="signal peptide" evidence="1">
    <location>
        <begin position="1"/>
        <end position="23"/>
    </location>
</feature>
<organism evidence="3 4">
    <name type="scientific">Saponaria officinalis</name>
    <name type="common">Common soapwort</name>
    <name type="synonym">Lychnis saponaria</name>
    <dbReference type="NCBI Taxonomy" id="3572"/>
    <lineage>
        <taxon>Eukaryota</taxon>
        <taxon>Viridiplantae</taxon>
        <taxon>Streptophyta</taxon>
        <taxon>Embryophyta</taxon>
        <taxon>Tracheophyta</taxon>
        <taxon>Spermatophyta</taxon>
        <taxon>Magnoliopsida</taxon>
        <taxon>eudicotyledons</taxon>
        <taxon>Gunneridae</taxon>
        <taxon>Pentapetalae</taxon>
        <taxon>Caryophyllales</taxon>
        <taxon>Caryophyllaceae</taxon>
        <taxon>Caryophylleae</taxon>
        <taxon>Saponaria</taxon>
    </lineage>
</organism>
<dbReference type="InterPro" id="IPR025521">
    <property type="entry name" value="Neprosin_propep"/>
</dbReference>
<dbReference type="Pfam" id="PF14365">
    <property type="entry name" value="Neprosin_AP"/>
    <property type="match status" value="1"/>
</dbReference>
<dbReference type="PANTHER" id="PTHR31589:SF223">
    <property type="entry name" value="PROTEIN, PUTATIVE (DUF239)-RELATED"/>
    <property type="match status" value="1"/>
</dbReference>
<evidence type="ECO:0000313" key="3">
    <source>
        <dbReference type="EMBL" id="KAK9698609.1"/>
    </source>
</evidence>
<evidence type="ECO:0000256" key="1">
    <source>
        <dbReference type="SAM" id="SignalP"/>
    </source>
</evidence>
<protein>
    <recommendedName>
        <fullName evidence="2">Neprosin PEP catalytic domain-containing protein</fullName>
    </recommendedName>
</protein>
<feature type="domain" description="Neprosin PEP catalytic" evidence="2">
    <location>
        <begin position="145"/>
        <end position="388"/>
    </location>
</feature>
<keyword evidence="4" id="KW-1185">Reference proteome</keyword>
<evidence type="ECO:0000313" key="4">
    <source>
        <dbReference type="Proteomes" id="UP001443914"/>
    </source>
</evidence>